<dbReference type="Pfam" id="PF24809">
    <property type="entry name" value="DUF7708"/>
    <property type="match status" value="1"/>
</dbReference>
<evidence type="ECO:0000313" key="2">
    <source>
        <dbReference type="EMBL" id="OAG23441.1"/>
    </source>
</evidence>
<dbReference type="InterPro" id="IPR056125">
    <property type="entry name" value="DUF7708"/>
</dbReference>
<feature type="domain" description="DUF7708" evidence="1">
    <location>
        <begin position="80"/>
        <end position="225"/>
    </location>
</feature>
<name>A0A177DW60_ALTAL</name>
<organism evidence="2 3">
    <name type="scientific">Alternaria alternata</name>
    <name type="common">Alternaria rot fungus</name>
    <name type="synonym">Torula alternata</name>
    <dbReference type="NCBI Taxonomy" id="5599"/>
    <lineage>
        <taxon>Eukaryota</taxon>
        <taxon>Fungi</taxon>
        <taxon>Dikarya</taxon>
        <taxon>Ascomycota</taxon>
        <taxon>Pezizomycotina</taxon>
        <taxon>Dothideomycetes</taxon>
        <taxon>Pleosporomycetidae</taxon>
        <taxon>Pleosporales</taxon>
        <taxon>Pleosporineae</taxon>
        <taxon>Pleosporaceae</taxon>
        <taxon>Alternaria</taxon>
        <taxon>Alternaria sect. Alternaria</taxon>
        <taxon>Alternaria alternata complex</taxon>
    </lineage>
</organism>
<protein>
    <recommendedName>
        <fullName evidence="1">DUF7708 domain-containing protein</fullName>
    </recommendedName>
</protein>
<dbReference type="AlphaFoldDB" id="A0A177DW60"/>
<dbReference type="KEGG" id="aalt:CC77DRAFT_719136"/>
<gene>
    <name evidence="2" type="ORF">CC77DRAFT_719136</name>
</gene>
<evidence type="ECO:0000313" key="3">
    <source>
        <dbReference type="Proteomes" id="UP000077248"/>
    </source>
</evidence>
<dbReference type="RefSeq" id="XP_018388862.1">
    <property type="nucleotide sequence ID" value="XM_018532889.1"/>
</dbReference>
<sequence length="537" mass="60301">MAFQQPKLSEAWVGCSNTTTTGNIAAESYKLATLHFASELTQDKRKVDFAKQSATLQGLEDIVKTARDNYTSSRNKKASKWLERFSSRLMYYGNIFDVLSQHHPEYVALAWGAMKFLFVASLNHEGVIASIAKGLACIADTLPRIELATILYPTTRMTDAVEGLYAHIIRFLIRAHDWYREGTLRHIVHSVTRPADLRYHDVLENIQAGSRNIEQLAIAGSQVELRQMHTILKLMADRLERSESTILEMRCMVINHQAINSSSLVDTNQKVSDLQFSEMVRIVAELSSFDPLESYNQAVIVRNLRRRNQRVNVSSAFWQSPTLKKFAECPKSSLMLVKGTFQERGAMRDAAVRVTEELKNLNITTIWAVRAQISDRATNTPSPLDVLKSLVAQALTTSGSAHSEKSTALSCTQLRTAATTKEWLEILGAALADVSREIYIVLELDIFMSSLSAPSSADEIIALFNNLLEELTNRGKKSIVKVLIVTSRPWKALPQGTNVFVETMLTGRFPRAKPPPKDRRKQVGTSSYRTVLRTIRR</sequence>
<accession>A0A177DW60</accession>
<dbReference type="GeneID" id="29118483"/>
<evidence type="ECO:0000259" key="1">
    <source>
        <dbReference type="Pfam" id="PF24809"/>
    </source>
</evidence>
<dbReference type="VEuPathDB" id="FungiDB:CC77DRAFT_719136"/>
<dbReference type="OMA" id="HEATICA"/>
<dbReference type="EMBL" id="KV441473">
    <property type="protein sequence ID" value="OAG23441.1"/>
    <property type="molecule type" value="Genomic_DNA"/>
</dbReference>
<dbReference type="Proteomes" id="UP000077248">
    <property type="component" value="Unassembled WGS sequence"/>
</dbReference>
<reference evidence="2 3" key="1">
    <citation type="submission" date="2016-05" db="EMBL/GenBank/DDBJ databases">
        <title>Comparative analysis of secretome profiles of manganese(II)-oxidizing ascomycete fungi.</title>
        <authorList>
            <consortium name="DOE Joint Genome Institute"/>
            <person name="Zeiner C.A."/>
            <person name="Purvine S.O."/>
            <person name="Zink E.M."/>
            <person name="Wu S."/>
            <person name="Pasa-Tolic L."/>
            <person name="Chaput D.L."/>
            <person name="Haridas S."/>
            <person name="Grigoriev I.V."/>
            <person name="Santelli C.M."/>
            <person name="Hansel C.M."/>
        </authorList>
    </citation>
    <scope>NUCLEOTIDE SEQUENCE [LARGE SCALE GENOMIC DNA]</scope>
    <source>
        <strain evidence="2 3">SRC1lrK2f</strain>
    </source>
</reference>
<keyword evidence="3" id="KW-1185">Reference proteome</keyword>
<dbReference type="STRING" id="5599.A0A177DW60"/>
<proteinExistence type="predicted"/>